<keyword evidence="2" id="KW-0614">Plasmid</keyword>
<evidence type="ECO:0000256" key="1">
    <source>
        <dbReference type="SAM" id="Phobius"/>
    </source>
</evidence>
<dbReference type="AlphaFoldDB" id="A0AAU7U3G9"/>
<protein>
    <recommendedName>
        <fullName evidence="3">Type II secretion system protein M</fullName>
    </recommendedName>
</protein>
<evidence type="ECO:0008006" key="3">
    <source>
        <dbReference type="Google" id="ProtNLM"/>
    </source>
</evidence>
<geneLocation type="plasmid" evidence="2">
    <name>plasmindB</name>
</geneLocation>
<keyword evidence="1" id="KW-0812">Transmembrane</keyword>
<organism evidence="2">
    <name type="scientific">Pantoea sp. BJ2</name>
    <dbReference type="NCBI Taxonomy" id="3141322"/>
    <lineage>
        <taxon>Bacteria</taxon>
        <taxon>Pseudomonadati</taxon>
        <taxon>Pseudomonadota</taxon>
        <taxon>Gammaproteobacteria</taxon>
        <taxon>Enterobacterales</taxon>
        <taxon>Erwiniaceae</taxon>
        <taxon>Pantoea</taxon>
    </lineage>
</organism>
<dbReference type="EMBL" id="CP158294">
    <property type="protein sequence ID" value="XBV47500.1"/>
    <property type="molecule type" value="Genomic_DNA"/>
</dbReference>
<sequence>MKVLSQWLYSREARERCLLIIAFSVCVLGLVIISFRAATSYRDNSFQRLKLEQKALNTLPEYERVLQQQITFKKFPVVNVADLHKQALDMGLALQLTQHQDTIRLDQSVVVSFPLLLSWLQQIEHRWGVQASRLKLVREKQNIKLIQMELIHAL</sequence>
<keyword evidence="1" id="KW-1133">Transmembrane helix</keyword>
<name>A0AAU7U3G9_9GAMM</name>
<gene>
    <name evidence="2" type="ORF">AAF463_24570</name>
</gene>
<feature type="transmembrane region" description="Helical" evidence="1">
    <location>
        <begin position="20"/>
        <end position="38"/>
    </location>
</feature>
<evidence type="ECO:0000313" key="2">
    <source>
        <dbReference type="EMBL" id="XBV47500.1"/>
    </source>
</evidence>
<keyword evidence="1" id="KW-0472">Membrane</keyword>
<proteinExistence type="predicted"/>
<reference evidence="2" key="1">
    <citation type="submission" date="2024-06" db="EMBL/GenBank/DDBJ databases">
        <title>Multiomics insights into the TNT degradation mechanism by Pantoea sp. BJ2 isolated from an ammunition destruction site.</title>
        <authorList>
            <person name="Luo J."/>
        </authorList>
    </citation>
    <scope>NUCLEOTIDE SEQUENCE</scope>
    <source>
        <strain evidence="2">BJ2</strain>
        <plasmid evidence="2">plasmindB</plasmid>
    </source>
</reference>
<dbReference type="RefSeq" id="WP_350262536.1">
    <property type="nucleotide sequence ID" value="NZ_CP158294.1"/>
</dbReference>
<accession>A0AAU7U3G9</accession>